<proteinExistence type="inferred from homology"/>
<dbReference type="AlphaFoldDB" id="A0A7M7PEX2"/>
<dbReference type="SUPFAM" id="SSF53756">
    <property type="entry name" value="UDP-Glycosyltransferase/glycogen phosphorylase"/>
    <property type="match status" value="1"/>
</dbReference>
<evidence type="ECO:0000313" key="4">
    <source>
        <dbReference type="EnsemblMetazoa" id="XP_030850130"/>
    </source>
</evidence>
<dbReference type="InterPro" id="IPR050271">
    <property type="entry name" value="UDP-glycosyltransferase"/>
</dbReference>
<dbReference type="InterPro" id="IPR002213">
    <property type="entry name" value="UDP_glucos_trans"/>
</dbReference>
<dbReference type="InParanoid" id="A0A7M7PEX2"/>
<dbReference type="OrthoDB" id="5835829at2759"/>
<sequence>MHGEGSHFFLGAAIGEGLVQRGHNATLLISRAYEHRTREPKYSNLSFEVFDHHKRSLQEVRDFWKNFGVLSLGKGDDGLIKTVYYLIESMADDCEDLVLDIELMKRLEDVDAIVVDMTWICGIMIRAALERNLNYSKKIALVTLTPFTPQPIALFSYGSSYNPAYQPELNTGFTDRMSFLERTANLLQSVVYAVLGAALTIPVYMRVGENTGLEDVMSIKMSLMNDLADLHLQNFDFAIEFPFPISPNVIPVGGGLTAWPPTQLDQVSNFIITGLYSFY</sequence>
<organism evidence="4 5">
    <name type="scientific">Strongylocentrotus purpuratus</name>
    <name type="common">Purple sea urchin</name>
    <dbReference type="NCBI Taxonomy" id="7668"/>
    <lineage>
        <taxon>Eukaryota</taxon>
        <taxon>Metazoa</taxon>
        <taxon>Echinodermata</taxon>
        <taxon>Eleutherozoa</taxon>
        <taxon>Echinozoa</taxon>
        <taxon>Echinoidea</taxon>
        <taxon>Euechinoidea</taxon>
        <taxon>Echinacea</taxon>
        <taxon>Camarodonta</taxon>
        <taxon>Echinidea</taxon>
        <taxon>Strongylocentrotidae</taxon>
        <taxon>Strongylocentrotus</taxon>
    </lineage>
</organism>
<comment type="similarity">
    <text evidence="1">Belongs to the UDP-glycosyltransferase family.</text>
</comment>
<accession>A0A7M7PEX2</accession>
<dbReference type="PANTHER" id="PTHR48043:SF145">
    <property type="entry name" value="FI06409P-RELATED"/>
    <property type="match status" value="1"/>
</dbReference>
<reference evidence="4" key="2">
    <citation type="submission" date="2021-01" db="UniProtKB">
        <authorList>
            <consortium name="EnsemblMetazoa"/>
        </authorList>
    </citation>
    <scope>IDENTIFICATION</scope>
</reference>
<dbReference type="RefSeq" id="XP_030850130.1">
    <property type="nucleotide sequence ID" value="XM_030994270.1"/>
</dbReference>
<dbReference type="KEGG" id="spu:115927918"/>
<dbReference type="Pfam" id="PF00201">
    <property type="entry name" value="UDPGT"/>
    <property type="match status" value="1"/>
</dbReference>
<dbReference type="PANTHER" id="PTHR48043">
    <property type="entry name" value="EG:EG0003.4 PROTEIN-RELATED"/>
    <property type="match status" value="1"/>
</dbReference>
<keyword evidence="5" id="KW-1185">Reference proteome</keyword>
<keyword evidence="3" id="KW-0808">Transferase</keyword>
<evidence type="ECO:0000256" key="3">
    <source>
        <dbReference type="ARBA" id="ARBA00022679"/>
    </source>
</evidence>
<protein>
    <submittedName>
        <fullName evidence="4">Uncharacterized protein</fullName>
    </submittedName>
</protein>
<reference evidence="5" key="1">
    <citation type="submission" date="2015-02" db="EMBL/GenBank/DDBJ databases">
        <title>Genome sequencing for Strongylocentrotus purpuratus.</title>
        <authorList>
            <person name="Murali S."/>
            <person name="Liu Y."/>
            <person name="Vee V."/>
            <person name="English A."/>
            <person name="Wang M."/>
            <person name="Skinner E."/>
            <person name="Han Y."/>
            <person name="Muzny D.M."/>
            <person name="Worley K.C."/>
            <person name="Gibbs R.A."/>
        </authorList>
    </citation>
    <scope>NUCLEOTIDE SEQUENCE</scope>
</reference>
<dbReference type="EnsemblMetazoa" id="XM_030994270">
    <property type="protein sequence ID" value="XP_030850130"/>
    <property type="gene ID" value="LOC115927918"/>
</dbReference>
<dbReference type="GO" id="GO:0008194">
    <property type="term" value="F:UDP-glycosyltransferase activity"/>
    <property type="evidence" value="ECO:0000318"/>
    <property type="project" value="GO_Central"/>
</dbReference>
<evidence type="ECO:0000256" key="1">
    <source>
        <dbReference type="ARBA" id="ARBA00009995"/>
    </source>
</evidence>
<evidence type="ECO:0000313" key="5">
    <source>
        <dbReference type="Proteomes" id="UP000007110"/>
    </source>
</evidence>
<dbReference type="Proteomes" id="UP000007110">
    <property type="component" value="Unassembled WGS sequence"/>
</dbReference>
<name>A0A7M7PEX2_STRPU</name>
<evidence type="ECO:0000256" key="2">
    <source>
        <dbReference type="ARBA" id="ARBA00022676"/>
    </source>
</evidence>
<keyword evidence="2" id="KW-0328">Glycosyltransferase</keyword>
<dbReference type="GeneID" id="115927918"/>